<reference evidence="2" key="1">
    <citation type="submission" date="2020-05" db="EMBL/GenBank/DDBJ databases">
        <authorList>
            <person name="Chiriac C."/>
            <person name="Salcher M."/>
            <person name="Ghai R."/>
            <person name="Kavagutti S V."/>
        </authorList>
    </citation>
    <scope>NUCLEOTIDE SEQUENCE</scope>
</reference>
<dbReference type="Pfam" id="PF02482">
    <property type="entry name" value="Ribosomal_S30AE"/>
    <property type="match status" value="1"/>
</dbReference>
<organism evidence="2">
    <name type="scientific">freshwater metagenome</name>
    <dbReference type="NCBI Taxonomy" id="449393"/>
    <lineage>
        <taxon>unclassified sequences</taxon>
        <taxon>metagenomes</taxon>
        <taxon>ecological metagenomes</taxon>
    </lineage>
</organism>
<name>A0A6J7FJ11_9ZZZZ</name>
<gene>
    <name evidence="2" type="ORF">UFOPK3516_00483</name>
</gene>
<dbReference type="GO" id="GO:0022627">
    <property type="term" value="C:cytosolic small ribosomal subunit"/>
    <property type="evidence" value="ECO:0007669"/>
    <property type="project" value="TreeGrafter"/>
</dbReference>
<protein>
    <submittedName>
        <fullName evidence="2">Unannotated protein</fullName>
    </submittedName>
</protein>
<dbReference type="Gene3D" id="3.30.160.100">
    <property type="entry name" value="Ribosome hibernation promotion factor-like"/>
    <property type="match status" value="1"/>
</dbReference>
<dbReference type="GO" id="GO:0045900">
    <property type="term" value="P:negative regulation of translational elongation"/>
    <property type="evidence" value="ECO:0007669"/>
    <property type="project" value="TreeGrafter"/>
</dbReference>
<keyword evidence="1" id="KW-0810">Translation regulation</keyword>
<dbReference type="PANTHER" id="PTHR33231">
    <property type="entry name" value="30S RIBOSOMAL PROTEIN"/>
    <property type="match status" value="1"/>
</dbReference>
<dbReference type="GO" id="GO:0043024">
    <property type="term" value="F:ribosomal small subunit binding"/>
    <property type="evidence" value="ECO:0007669"/>
    <property type="project" value="TreeGrafter"/>
</dbReference>
<accession>A0A6J7FJ11</accession>
<evidence type="ECO:0000256" key="1">
    <source>
        <dbReference type="ARBA" id="ARBA00022845"/>
    </source>
</evidence>
<dbReference type="EMBL" id="CAFBMB010000023">
    <property type="protein sequence ID" value="CAB4892429.1"/>
    <property type="molecule type" value="Genomic_DNA"/>
</dbReference>
<proteinExistence type="predicted"/>
<dbReference type="InterPro" id="IPR003489">
    <property type="entry name" value="RHF/RaiA"/>
</dbReference>
<sequence>MELQIVGRHVEITDRFRNHVDEKIRKITQFDAKAQDLHVTLSRHHAGKGLIGSDRVELTLACPGHTFRAESDGEDKYAAFDMAFSHLIDQMRKNKDKHKVHRGGNHRPLSVHEASAHAFREVDIEPASADVIERVATGPSRLTGPAKRAV</sequence>
<dbReference type="InterPro" id="IPR050574">
    <property type="entry name" value="HPF/YfiA_ribosome-assoc"/>
</dbReference>
<dbReference type="CDD" id="cd00552">
    <property type="entry name" value="RaiA"/>
    <property type="match status" value="1"/>
</dbReference>
<dbReference type="SUPFAM" id="SSF69754">
    <property type="entry name" value="Ribosome binding protein Y (YfiA homologue)"/>
    <property type="match status" value="1"/>
</dbReference>
<dbReference type="NCBIfam" id="TIGR00741">
    <property type="entry name" value="yfiA"/>
    <property type="match status" value="1"/>
</dbReference>
<dbReference type="PANTHER" id="PTHR33231:SF1">
    <property type="entry name" value="30S RIBOSOMAL PROTEIN"/>
    <property type="match status" value="1"/>
</dbReference>
<dbReference type="InterPro" id="IPR036567">
    <property type="entry name" value="RHF-like"/>
</dbReference>
<evidence type="ECO:0000313" key="2">
    <source>
        <dbReference type="EMBL" id="CAB4892429.1"/>
    </source>
</evidence>
<dbReference type="AlphaFoldDB" id="A0A6J7FJ11"/>